<evidence type="ECO:0000313" key="2">
    <source>
        <dbReference type="Proteomes" id="UP000802392"/>
    </source>
</evidence>
<comment type="caution">
    <text evidence="1">The sequence shown here is derived from an EMBL/GenBank/DDBJ whole genome shotgun (WGS) entry which is preliminary data.</text>
</comment>
<dbReference type="EMBL" id="JAAOZD010000004">
    <property type="protein sequence ID" value="NIJ01738.1"/>
    <property type="molecule type" value="Genomic_DNA"/>
</dbReference>
<proteinExistence type="predicted"/>
<dbReference type="Proteomes" id="UP000802392">
    <property type="component" value="Unassembled WGS sequence"/>
</dbReference>
<sequence length="47" mass="5160">MNLRPWQETLAATLADERRRGLDRDRKAGLSAGTEKRLVALKGGLPA</sequence>
<protein>
    <recommendedName>
        <fullName evidence="3">Resolvase</fullName>
    </recommendedName>
</protein>
<gene>
    <name evidence="1" type="ORF">FHR86_002070</name>
</gene>
<organism evidence="1 2">
    <name type="scientific">Paenarthrobacter ilicis</name>
    <dbReference type="NCBI Taxonomy" id="43665"/>
    <lineage>
        <taxon>Bacteria</taxon>
        <taxon>Bacillati</taxon>
        <taxon>Actinomycetota</taxon>
        <taxon>Actinomycetes</taxon>
        <taxon>Micrococcales</taxon>
        <taxon>Micrococcaceae</taxon>
        <taxon>Paenarthrobacter</taxon>
    </lineage>
</organism>
<reference evidence="1 2" key="1">
    <citation type="submission" date="2020-03" db="EMBL/GenBank/DDBJ databases">
        <title>Genomic Encyclopedia of Type Strains, Phase III (KMG-III): the genomes of soil and plant-associated and newly described type strains.</title>
        <authorList>
            <person name="Whitman W."/>
        </authorList>
    </citation>
    <scope>NUCLEOTIDE SEQUENCE [LARGE SCALE GENOMIC DNA]</scope>
    <source>
        <strain evidence="1 2">CECT 4207</strain>
    </source>
</reference>
<evidence type="ECO:0000313" key="1">
    <source>
        <dbReference type="EMBL" id="NIJ01738.1"/>
    </source>
</evidence>
<name>A0ABX0TGT3_9MICC</name>
<evidence type="ECO:0008006" key="3">
    <source>
        <dbReference type="Google" id="ProtNLM"/>
    </source>
</evidence>
<keyword evidence="2" id="KW-1185">Reference proteome</keyword>
<accession>A0ABX0TGT3</accession>